<protein>
    <submittedName>
        <fullName evidence="1">Uncharacterized protein</fullName>
    </submittedName>
</protein>
<sequence length="209" mass="23129">MIAFLSPPSPIVRLAGDGYVPVDVRDGEHIGLFASPIVRLAGDGYVPQLGGMTHCNYAKVLGSSSDEPATKNIVQEKNQTIAMTSSMHVEWSCYYEAQDVWHVECFPSCTPLEIRCPVVCRIPINMIYIFFSFFFGAKCQCNQAVDQILVNSANSVKSKFLNKVDTVGFGCEGFNSEEIVVSEISKVCREVNSGLDQILFVVTWVLVYH</sequence>
<comment type="caution">
    <text evidence="1">The sequence shown here is derived from an EMBL/GenBank/DDBJ whole genome shotgun (WGS) entry which is preliminary data.</text>
</comment>
<evidence type="ECO:0000313" key="2">
    <source>
        <dbReference type="Proteomes" id="UP000684084"/>
    </source>
</evidence>
<proteinExistence type="predicted"/>
<gene>
    <name evidence="1" type="ORF">CHRIB12_LOCUS3701</name>
</gene>
<reference evidence="1" key="1">
    <citation type="submission" date="2020-05" db="EMBL/GenBank/DDBJ databases">
        <authorList>
            <person name="Rincon C."/>
            <person name="Sanders R I."/>
            <person name="Robbins C."/>
            <person name="Chaturvedi A."/>
        </authorList>
    </citation>
    <scope>NUCLEOTIDE SEQUENCE</scope>
    <source>
        <strain evidence="1">CHB12</strain>
    </source>
</reference>
<dbReference type="OrthoDB" id="2357865at2759"/>
<dbReference type="VEuPathDB" id="FungiDB:RhiirFUN_024642"/>
<accession>A0A915YUJ8</accession>
<dbReference type="Proteomes" id="UP000684084">
    <property type="component" value="Unassembled WGS sequence"/>
</dbReference>
<organism evidence="1 2">
    <name type="scientific">Rhizophagus irregularis</name>
    <dbReference type="NCBI Taxonomy" id="588596"/>
    <lineage>
        <taxon>Eukaryota</taxon>
        <taxon>Fungi</taxon>
        <taxon>Fungi incertae sedis</taxon>
        <taxon>Mucoromycota</taxon>
        <taxon>Glomeromycotina</taxon>
        <taxon>Glomeromycetes</taxon>
        <taxon>Glomerales</taxon>
        <taxon>Glomeraceae</taxon>
        <taxon>Rhizophagus</taxon>
    </lineage>
</organism>
<name>A0A915YUJ8_9GLOM</name>
<dbReference type="AlphaFoldDB" id="A0A915YUJ8"/>
<dbReference type="EMBL" id="CAGKOT010000005">
    <property type="protein sequence ID" value="CAB5341725.1"/>
    <property type="molecule type" value="Genomic_DNA"/>
</dbReference>
<evidence type="ECO:0000313" key="1">
    <source>
        <dbReference type="EMBL" id="CAB5341725.1"/>
    </source>
</evidence>